<evidence type="ECO:0000256" key="2">
    <source>
        <dbReference type="ARBA" id="ARBA00010604"/>
    </source>
</evidence>
<dbReference type="PANTHER" id="PTHR12443:SF9">
    <property type="entry name" value="TRANSLOCATION PROTEIN SEC62"/>
    <property type="match status" value="1"/>
</dbReference>
<comment type="caution">
    <text evidence="13">The sequence shown here is derived from an EMBL/GenBank/DDBJ whole genome shotgun (WGS) entry which is preliminary data.</text>
</comment>
<sequence>MEDDDDIDPKWEKLAEKKEEQACTKEEYAVAKYLRFNAPAHTGKLAGMTVKCFIASQAIDCLLDSKWAKGKANPDSDIIFTDRKSVAQFLNRYIQKGLFHRADKVESRREKERKKKKKEEEEKAKKSTKKVGKTEKTEKTEEEKTEKVEEKKVVDKKTSNAVKLKKFKLNMSEDQRVVDGSSIYVWIYDPIHPKTFFIGFLMLIGAIALCLFPLWPDWMRIAVYYASLAGASFVGFMLVLIVLRVIIFSIIWTLTLGKHHLWIFPNLTEDVGVLESFKPLYKHDKYPPPEIEEEMKKEKKKKEEDEVKEEEEVSENEEEEEEKNEDFEMVEDKNENTNDEDRTGESAED</sequence>
<accession>A0A9D4JRQ6</accession>
<evidence type="ECO:0000256" key="12">
    <source>
        <dbReference type="SAM" id="Phobius"/>
    </source>
</evidence>
<comment type="similarity">
    <text evidence="2">Belongs to the SEC62 family.</text>
</comment>
<reference evidence="13" key="2">
    <citation type="submission" date="2020-11" db="EMBL/GenBank/DDBJ databases">
        <authorList>
            <person name="McCartney M.A."/>
            <person name="Auch B."/>
            <person name="Kono T."/>
            <person name="Mallez S."/>
            <person name="Becker A."/>
            <person name="Gohl D.M."/>
            <person name="Silverstein K.A.T."/>
            <person name="Koren S."/>
            <person name="Bechman K.B."/>
            <person name="Herman A."/>
            <person name="Abrahante J.E."/>
            <person name="Garbe J."/>
        </authorList>
    </citation>
    <scope>NUCLEOTIDE SEQUENCE</scope>
    <source>
        <strain evidence="13">Duluth1</strain>
        <tissue evidence="13">Whole animal</tissue>
    </source>
</reference>
<keyword evidence="7" id="KW-0653">Protein transport</keyword>
<evidence type="ECO:0000256" key="6">
    <source>
        <dbReference type="ARBA" id="ARBA00022824"/>
    </source>
</evidence>
<dbReference type="AlphaFoldDB" id="A0A9D4JRQ6"/>
<evidence type="ECO:0000256" key="10">
    <source>
        <dbReference type="ARBA" id="ARBA00023136"/>
    </source>
</evidence>
<protein>
    <recommendedName>
        <fullName evidence="3">Translocation protein SEC62</fullName>
    </recommendedName>
</protein>
<gene>
    <name evidence="13" type="ORF">DPMN_123910</name>
</gene>
<evidence type="ECO:0000256" key="9">
    <source>
        <dbReference type="ARBA" id="ARBA00023010"/>
    </source>
</evidence>
<dbReference type="PANTHER" id="PTHR12443">
    <property type="entry name" value="TRANSLOCATION PROTEIN SEC62"/>
    <property type="match status" value="1"/>
</dbReference>
<keyword evidence="5 12" id="KW-0812">Transmembrane</keyword>
<keyword evidence="14" id="KW-1185">Reference proteome</keyword>
<proteinExistence type="inferred from homology"/>
<evidence type="ECO:0000256" key="4">
    <source>
        <dbReference type="ARBA" id="ARBA00022448"/>
    </source>
</evidence>
<dbReference type="GO" id="GO:0005789">
    <property type="term" value="C:endoplasmic reticulum membrane"/>
    <property type="evidence" value="ECO:0007669"/>
    <property type="project" value="UniProtKB-SubCell"/>
</dbReference>
<dbReference type="Pfam" id="PF03839">
    <property type="entry name" value="Sec62"/>
    <property type="match status" value="1"/>
</dbReference>
<evidence type="ECO:0000256" key="1">
    <source>
        <dbReference type="ARBA" id="ARBA00004477"/>
    </source>
</evidence>
<comment type="subcellular location">
    <subcellularLocation>
        <location evidence="1">Endoplasmic reticulum membrane</location>
        <topology evidence="1">Multi-pass membrane protein</topology>
    </subcellularLocation>
</comment>
<evidence type="ECO:0000313" key="14">
    <source>
        <dbReference type="Proteomes" id="UP000828390"/>
    </source>
</evidence>
<feature type="compositionally biased region" description="Basic and acidic residues" evidence="11">
    <location>
        <begin position="132"/>
        <end position="150"/>
    </location>
</feature>
<reference evidence="13" key="1">
    <citation type="journal article" date="2019" name="bioRxiv">
        <title>The Genome of the Zebra Mussel, Dreissena polymorpha: A Resource for Invasive Species Research.</title>
        <authorList>
            <person name="McCartney M.A."/>
            <person name="Auch B."/>
            <person name="Kono T."/>
            <person name="Mallez S."/>
            <person name="Zhang Y."/>
            <person name="Obille A."/>
            <person name="Becker A."/>
            <person name="Abrahante J.E."/>
            <person name="Garbe J."/>
            <person name="Badalamenti J.P."/>
            <person name="Herman A."/>
            <person name="Mangelson H."/>
            <person name="Liachko I."/>
            <person name="Sullivan S."/>
            <person name="Sone E.D."/>
            <person name="Koren S."/>
            <person name="Silverstein K.A.T."/>
            <person name="Beckman K.B."/>
            <person name="Gohl D.M."/>
        </authorList>
    </citation>
    <scope>NUCLEOTIDE SEQUENCE</scope>
    <source>
        <strain evidence="13">Duluth1</strain>
        <tissue evidence="13">Whole animal</tissue>
    </source>
</reference>
<feature type="region of interest" description="Disordered" evidence="11">
    <location>
        <begin position="288"/>
        <end position="349"/>
    </location>
</feature>
<keyword evidence="10 12" id="KW-0472">Membrane</keyword>
<evidence type="ECO:0000256" key="11">
    <source>
        <dbReference type="SAM" id="MobiDB-lite"/>
    </source>
</evidence>
<dbReference type="EMBL" id="JAIWYP010000005">
    <property type="protein sequence ID" value="KAH3822140.1"/>
    <property type="molecule type" value="Genomic_DNA"/>
</dbReference>
<organism evidence="13 14">
    <name type="scientific">Dreissena polymorpha</name>
    <name type="common">Zebra mussel</name>
    <name type="synonym">Mytilus polymorpha</name>
    <dbReference type="NCBI Taxonomy" id="45954"/>
    <lineage>
        <taxon>Eukaryota</taxon>
        <taxon>Metazoa</taxon>
        <taxon>Spiralia</taxon>
        <taxon>Lophotrochozoa</taxon>
        <taxon>Mollusca</taxon>
        <taxon>Bivalvia</taxon>
        <taxon>Autobranchia</taxon>
        <taxon>Heteroconchia</taxon>
        <taxon>Euheterodonta</taxon>
        <taxon>Imparidentia</taxon>
        <taxon>Neoheterodontei</taxon>
        <taxon>Myida</taxon>
        <taxon>Dreissenoidea</taxon>
        <taxon>Dreissenidae</taxon>
        <taxon>Dreissena</taxon>
    </lineage>
</organism>
<dbReference type="Proteomes" id="UP000828390">
    <property type="component" value="Unassembled WGS sequence"/>
</dbReference>
<evidence type="ECO:0000313" key="13">
    <source>
        <dbReference type="EMBL" id="KAH3822140.1"/>
    </source>
</evidence>
<feature type="transmembrane region" description="Helical" evidence="12">
    <location>
        <begin position="221"/>
        <end position="254"/>
    </location>
</feature>
<dbReference type="GO" id="GO:0031204">
    <property type="term" value="P:post-translational protein targeting to membrane, translocation"/>
    <property type="evidence" value="ECO:0007669"/>
    <property type="project" value="TreeGrafter"/>
</dbReference>
<keyword evidence="9" id="KW-0811">Translocation</keyword>
<feature type="compositionally biased region" description="Basic and acidic residues" evidence="11">
    <location>
        <begin position="294"/>
        <end position="305"/>
    </location>
</feature>
<dbReference type="InterPro" id="IPR004728">
    <property type="entry name" value="Sec62"/>
</dbReference>
<feature type="transmembrane region" description="Helical" evidence="12">
    <location>
        <begin position="196"/>
        <end position="215"/>
    </location>
</feature>
<keyword evidence="6" id="KW-0256">Endoplasmic reticulum</keyword>
<feature type="region of interest" description="Disordered" evidence="11">
    <location>
        <begin position="104"/>
        <end position="150"/>
    </location>
</feature>
<feature type="compositionally biased region" description="Acidic residues" evidence="11">
    <location>
        <begin position="306"/>
        <end position="329"/>
    </location>
</feature>
<feature type="compositionally biased region" description="Basic and acidic residues" evidence="11">
    <location>
        <begin position="330"/>
        <end position="349"/>
    </location>
</feature>
<evidence type="ECO:0000256" key="8">
    <source>
        <dbReference type="ARBA" id="ARBA00022989"/>
    </source>
</evidence>
<evidence type="ECO:0000256" key="5">
    <source>
        <dbReference type="ARBA" id="ARBA00022692"/>
    </source>
</evidence>
<keyword evidence="8 12" id="KW-1133">Transmembrane helix</keyword>
<evidence type="ECO:0000256" key="3">
    <source>
        <dbReference type="ARBA" id="ARBA00021257"/>
    </source>
</evidence>
<keyword evidence="4" id="KW-0813">Transport</keyword>
<evidence type="ECO:0000256" key="7">
    <source>
        <dbReference type="ARBA" id="ARBA00022927"/>
    </source>
</evidence>
<name>A0A9D4JRQ6_DREPO</name>